<feature type="compositionally biased region" description="Polar residues" evidence="1">
    <location>
        <begin position="15"/>
        <end position="24"/>
    </location>
</feature>
<reference evidence="2" key="1">
    <citation type="submission" date="2021-02" db="EMBL/GenBank/DDBJ databases">
        <authorList>
            <person name="Nowell W R."/>
        </authorList>
    </citation>
    <scope>NUCLEOTIDE SEQUENCE</scope>
</reference>
<name>A0A821TBG1_9BILA</name>
<dbReference type="AlphaFoldDB" id="A0A821TBG1"/>
<evidence type="ECO:0000256" key="1">
    <source>
        <dbReference type="SAM" id="MobiDB-lite"/>
    </source>
</evidence>
<keyword evidence="3" id="KW-1185">Reference proteome</keyword>
<comment type="caution">
    <text evidence="2">The sequence shown here is derived from an EMBL/GenBank/DDBJ whole genome shotgun (WGS) entry which is preliminary data.</text>
</comment>
<dbReference type="EMBL" id="CAJOBP010066653">
    <property type="protein sequence ID" value="CAF4868660.1"/>
    <property type="molecule type" value="Genomic_DNA"/>
</dbReference>
<sequence>NQRVPSLDQTHIHLSPTQRTSYARPQLTPNAINSQQQQQQTSVYSVPSNQQNRNVFDEYQKFPPQQQYNELNTRQINPPNNQEMFFTDAKDDQ</sequence>
<evidence type="ECO:0000313" key="3">
    <source>
        <dbReference type="Proteomes" id="UP000663873"/>
    </source>
</evidence>
<dbReference type="Proteomes" id="UP000663873">
    <property type="component" value="Unassembled WGS sequence"/>
</dbReference>
<proteinExistence type="predicted"/>
<feature type="non-terminal residue" evidence="2">
    <location>
        <position position="93"/>
    </location>
</feature>
<feature type="region of interest" description="Disordered" evidence="1">
    <location>
        <begin position="73"/>
        <end position="93"/>
    </location>
</feature>
<protein>
    <submittedName>
        <fullName evidence="2">Uncharacterized protein</fullName>
    </submittedName>
</protein>
<feature type="region of interest" description="Disordered" evidence="1">
    <location>
        <begin position="1"/>
        <end position="24"/>
    </location>
</feature>
<feature type="compositionally biased region" description="Polar residues" evidence="1">
    <location>
        <begin position="73"/>
        <end position="84"/>
    </location>
</feature>
<feature type="non-terminal residue" evidence="2">
    <location>
        <position position="1"/>
    </location>
</feature>
<organism evidence="2 3">
    <name type="scientific">Rotaria socialis</name>
    <dbReference type="NCBI Taxonomy" id="392032"/>
    <lineage>
        <taxon>Eukaryota</taxon>
        <taxon>Metazoa</taxon>
        <taxon>Spiralia</taxon>
        <taxon>Gnathifera</taxon>
        <taxon>Rotifera</taxon>
        <taxon>Eurotatoria</taxon>
        <taxon>Bdelloidea</taxon>
        <taxon>Philodinida</taxon>
        <taxon>Philodinidae</taxon>
        <taxon>Rotaria</taxon>
    </lineage>
</organism>
<accession>A0A821TBG1</accession>
<gene>
    <name evidence="2" type="ORF">UJA718_LOCUS44177</name>
</gene>
<evidence type="ECO:0000313" key="2">
    <source>
        <dbReference type="EMBL" id="CAF4868660.1"/>
    </source>
</evidence>